<protein>
    <submittedName>
        <fullName evidence="1">Uncharacterized protein</fullName>
    </submittedName>
</protein>
<reference evidence="1 2" key="1">
    <citation type="submission" date="2016-01" db="EMBL/GenBank/DDBJ databases">
        <title>Draft Genome Sequences of Seven Thermophilic Sporeformers Isolated from Foods.</title>
        <authorList>
            <person name="Berendsen E.M."/>
            <person name="Wells-Bennik M.H."/>
            <person name="Krawcyk A.O."/>
            <person name="De Jong A."/>
            <person name="Holsappel S."/>
            <person name="Eijlander R.T."/>
            <person name="Kuipers O.P."/>
        </authorList>
    </citation>
    <scope>NUCLEOTIDE SEQUENCE [LARGE SCALE GENOMIC DNA]</scope>
    <source>
        <strain evidence="1 2">B4110</strain>
    </source>
</reference>
<proteinExistence type="predicted"/>
<name>A0A150N723_9BACL</name>
<dbReference type="AlphaFoldDB" id="A0A150N723"/>
<dbReference type="Proteomes" id="UP000075324">
    <property type="component" value="Unassembled WGS sequence"/>
</dbReference>
<organism evidence="1 2">
    <name type="scientific">Parageobacillus toebii</name>
    <dbReference type="NCBI Taxonomy" id="153151"/>
    <lineage>
        <taxon>Bacteria</taxon>
        <taxon>Bacillati</taxon>
        <taxon>Bacillota</taxon>
        <taxon>Bacilli</taxon>
        <taxon>Bacillales</taxon>
        <taxon>Anoxybacillaceae</taxon>
        <taxon>Parageobacillus</taxon>
    </lineage>
</organism>
<evidence type="ECO:0000313" key="1">
    <source>
        <dbReference type="EMBL" id="KYD32446.1"/>
    </source>
</evidence>
<dbReference type="EMBL" id="LQYW01000013">
    <property type="protein sequence ID" value="KYD32446.1"/>
    <property type="molecule type" value="Genomic_DNA"/>
</dbReference>
<sequence>MPKFTVPLPTSSFYLTYEELKLGRLFDGYSNCMFLSYL</sequence>
<comment type="caution">
    <text evidence="1">The sequence shown here is derived from an EMBL/GenBank/DDBJ whole genome shotgun (WGS) entry which is preliminary data.</text>
</comment>
<accession>A0A150N723</accession>
<evidence type="ECO:0000313" key="2">
    <source>
        <dbReference type="Proteomes" id="UP000075324"/>
    </source>
</evidence>
<gene>
    <name evidence="1" type="ORF">B4110_0335</name>
</gene>